<name>A0A1I7X4U2_HETBA</name>
<accession>A0A1I7X4U2</accession>
<dbReference type="WBParaSite" id="Hba_12484">
    <property type="protein sequence ID" value="Hba_12484"/>
    <property type="gene ID" value="Hba_12484"/>
</dbReference>
<evidence type="ECO:0000313" key="2">
    <source>
        <dbReference type="WBParaSite" id="Hba_12484"/>
    </source>
</evidence>
<evidence type="ECO:0000313" key="1">
    <source>
        <dbReference type="Proteomes" id="UP000095283"/>
    </source>
</evidence>
<dbReference type="Proteomes" id="UP000095283">
    <property type="component" value="Unplaced"/>
</dbReference>
<proteinExistence type="predicted"/>
<dbReference type="AlphaFoldDB" id="A0A1I7X4U2"/>
<protein>
    <submittedName>
        <fullName evidence="2">Uracil-DNA glycosylase</fullName>
    </submittedName>
</protein>
<organism evidence="1 2">
    <name type="scientific">Heterorhabditis bacteriophora</name>
    <name type="common">Entomopathogenic nematode worm</name>
    <dbReference type="NCBI Taxonomy" id="37862"/>
    <lineage>
        <taxon>Eukaryota</taxon>
        <taxon>Metazoa</taxon>
        <taxon>Ecdysozoa</taxon>
        <taxon>Nematoda</taxon>
        <taxon>Chromadorea</taxon>
        <taxon>Rhabditida</taxon>
        <taxon>Rhabditina</taxon>
        <taxon>Rhabditomorpha</taxon>
        <taxon>Strongyloidea</taxon>
        <taxon>Heterorhabditidae</taxon>
        <taxon>Heterorhabditis</taxon>
    </lineage>
</organism>
<keyword evidence="1" id="KW-1185">Reference proteome</keyword>
<sequence>MLTNAMPTFAKDACRGCKPVSDYGI</sequence>
<reference evidence="2" key="1">
    <citation type="submission" date="2016-11" db="UniProtKB">
        <authorList>
            <consortium name="WormBaseParasite"/>
        </authorList>
    </citation>
    <scope>IDENTIFICATION</scope>
</reference>